<reference evidence="1 2" key="1">
    <citation type="journal article" date="2020" name="Nature">
        <title>Six reference-quality genomes reveal evolution of bat adaptations.</title>
        <authorList>
            <person name="Jebb D."/>
            <person name="Huang Z."/>
            <person name="Pippel M."/>
            <person name="Hughes G.M."/>
            <person name="Lavrichenko K."/>
            <person name="Devanna P."/>
            <person name="Winkler S."/>
            <person name="Jermiin L.S."/>
            <person name="Skirmuntt E.C."/>
            <person name="Katzourakis A."/>
            <person name="Burkitt-Gray L."/>
            <person name="Ray D.A."/>
            <person name="Sullivan K.A.M."/>
            <person name="Roscito J.G."/>
            <person name="Kirilenko B.M."/>
            <person name="Davalos L.M."/>
            <person name="Corthals A.P."/>
            <person name="Power M.L."/>
            <person name="Jones G."/>
            <person name="Ransome R.D."/>
            <person name="Dechmann D.K.N."/>
            <person name="Locatelli A.G."/>
            <person name="Puechmaille S.J."/>
            <person name="Fedrigo O."/>
            <person name="Jarvis E.D."/>
            <person name="Hiller M."/>
            <person name="Vernes S.C."/>
            <person name="Myers E.W."/>
            <person name="Teeling E.C."/>
        </authorList>
    </citation>
    <scope>NUCLEOTIDE SEQUENCE [LARGE SCALE GENOMIC DNA]</scope>
    <source>
        <strain evidence="1">MMyoMyo1</strain>
        <tissue evidence="1">Flight muscle</tissue>
    </source>
</reference>
<dbReference type="AlphaFoldDB" id="A0A7J7RFG3"/>
<evidence type="ECO:0000313" key="1">
    <source>
        <dbReference type="EMBL" id="KAF6274940.1"/>
    </source>
</evidence>
<organism evidence="1 2">
    <name type="scientific">Myotis myotis</name>
    <name type="common">Greater mouse-eared bat</name>
    <name type="synonym">Vespertilio myotis</name>
    <dbReference type="NCBI Taxonomy" id="51298"/>
    <lineage>
        <taxon>Eukaryota</taxon>
        <taxon>Metazoa</taxon>
        <taxon>Chordata</taxon>
        <taxon>Craniata</taxon>
        <taxon>Vertebrata</taxon>
        <taxon>Euteleostomi</taxon>
        <taxon>Mammalia</taxon>
        <taxon>Eutheria</taxon>
        <taxon>Laurasiatheria</taxon>
        <taxon>Chiroptera</taxon>
        <taxon>Yangochiroptera</taxon>
        <taxon>Vespertilionidae</taxon>
        <taxon>Myotis</taxon>
    </lineage>
</organism>
<dbReference type="EMBL" id="JABWUV010000028">
    <property type="protein sequence ID" value="KAF6274940.1"/>
    <property type="molecule type" value="Genomic_DNA"/>
</dbReference>
<proteinExistence type="predicted"/>
<accession>A0A7J7RFG3</accession>
<protein>
    <submittedName>
        <fullName evidence="1">Uncharacterized protein</fullName>
    </submittedName>
</protein>
<keyword evidence="2" id="KW-1185">Reference proteome</keyword>
<name>A0A7J7RFG3_MYOMY</name>
<dbReference type="Proteomes" id="UP000527355">
    <property type="component" value="Unassembled WGS sequence"/>
</dbReference>
<comment type="caution">
    <text evidence="1">The sequence shown here is derived from an EMBL/GenBank/DDBJ whole genome shotgun (WGS) entry which is preliminary data.</text>
</comment>
<gene>
    <name evidence="1" type="ORF">mMyoMyo1_010351</name>
</gene>
<evidence type="ECO:0000313" key="2">
    <source>
        <dbReference type="Proteomes" id="UP000527355"/>
    </source>
</evidence>
<sequence>MAEQQTSMALSGLGFPPTPPPLRSFLLPSDNQEVKAELLTPGMVATCHDGPFPSHSPLLSPVPTVHPHAPSENGWNVVSFCFPRILGTSLWEQEGLEARTYLTLNPLSVQAQSPVPVTQEAS</sequence>